<dbReference type="EnsemblMetazoa" id="XM_030976023">
    <property type="protein sequence ID" value="XP_030831883"/>
    <property type="gene ID" value="LOC100889315"/>
</dbReference>
<dbReference type="PANTHER" id="PTHR21162:SF0">
    <property type="entry name" value="P53 AND DNA DAMAGE-REGULATED PROTEIN 1"/>
    <property type="match status" value="1"/>
</dbReference>
<dbReference type="AlphaFoldDB" id="A0A7M7N864"/>
<keyword evidence="4" id="KW-0175">Coiled coil</keyword>
<evidence type="ECO:0000256" key="1">
    <source>
        <dbReference type="ARBA" id="ARBA00004496"/>
    </source>
</evidence>
<keyword evidence="2" id="KW-0963">Cytoplasm</keyword>
<sequence>MSGDTNFVLTHLGELEALAEEILTEKQQIVDLDRKRNQSREAVRALKNQTEFPSNQKSKKEVKTWVGFGNTFIKLPAKNVKTMLTEDQKKLDEEINELRNGLKPKVAKLREMEGQEEKKGFDLKAMSRDEMKAVYHPTGFQGNT</sequence>
<dbReference type="CTD" id="81572"/>
<dbReference type="GO" id="GO:0005737">
    <property type="term" value="C:cytoplasm"/>
    <property type="evidence" value="ECO:0007669"/>
    <property type="project" value="UniProtKB-SubCell"/>
</dbReference>
<dbReference type="RefSeq" id="XP_030831883.1">
    <property type="nucleotide sequence ID" value="XM_030976023.1"/>
</dbReference>
<dbReference type="InterPro" id="IPR030482">
    <property type="entry name" value="PDRG1"/>
</dbReference>
<keyword evidence="6" id="KW-1185">Reference proteome</keyword>
<comment type="subcellular location">
    <subcellularLocation>
        <location evidence="1">Cytoplasm</location>
    </subcellularLocation>
</comment>
<dbReference type="InParanoid" id="A0A7M7N864"/>
<evidence type="ECO:0008006" key="7">
    <source>
        <dbReference type="Google" id="ProtNLM"/>
    </source>
</evidence>
<dbReference type="OrthoDB" id="20282at2759"/>
<evidence type="ECO:0000256" key="4">
    <source>
        <dbReference type="SAM" id="Coils"/>
    </source>
</evidence>
<keyword evidence="3" id="KW-0143">Chaperone</keyword>
<proteinExistence type="predicted"/>
<organism evidence="5 6">
    <name type="scientific">Strongylocentrotus purpuratus</name>
    <name type="common">Purple sea urchin</name>
    <dbReference type="NCBI Taxonomy" id="7668"/>
    <lineage>
        <taxon>Eukaryota</taxon>
        <taxon>Metazoa</taxon>
        <taxon>Echinodermata</taxon>
        <taxon>Eleutherozoa</taxon>
        <taxon>Echinozoa</taxon>
        <taxon>Echinoidea</taxon>
        <taxon>Euechinoidea</taxon>
        <taxon>Echinacea</taxon>
        <taxon>Camarodonta</taxon>
        <taxon>Echinidea</taxon>
        <taxon>Strongylocentrotidae</taxon>
        <taxon>Strongylocentrotus</taxon>
    </lineage>
</organism>
<feature type="coiled-coil region" evidence="4">
    <location>
        <begin position="15"/>
        <end position="49"/>
    </location>
</feature>
<dbReference type="FunCoup" id="A0A7M7N864">
    <property type="interactions" value="836"/>
</dbReference>
<dbReference type="OMA" id="DEKAMVC"/>
<dbReference type="Proteomes" id="UP000007110">
    <property type="component" value="Unassembled WGS sequence"/>
</dbReference>
<dbReference type="CDD" id="cd22860">
    <property type="entry name" value="PDRG1"/>
    <property type="match status" value="1"/>
</dbReference>
<evidence type="ECO:0000256" key="3">
    <source>
        <dbReference type="ARBA" id="ARBA00023186"/>
    </source>
</evidence>
<name>A0A7M7N864_STRPU</name>
<reference evidence="5" key="2">
    <citation type="submission" date="2021-01" db="UniProtKB">
        <authorList>
            <consortium name="EnsemblMetazoa"/>
        </authorList>
    </citation>
    <scope>IDENTIFICATION</scope>
</reference>
<protein>
    <recommendedName>
        <fullName evidence="7">P53 and DNA damage-regulated protein 1</fullName>
    </recommendedName>
</protein>
<evidence type="ECO:0000256" key="2">
    <source>
        <dbReference type="ARBA" id="ARBA00022490"/>
    </source>
</evidence>
<evidence type="ECO:0000313" key="6">
    <source>
        <dbReference type="Proteomes" id="UP000007110"/>
    </source>
</evidence>
<dbReference type="PANTHER" id="PTHR21162">
    <property type="entry name" value="P53 AND DNA DAMAGE-REGULATED PROTEIN"/>
    <property type="match status" value="1"/>
</dbReference>
<reference evidence="6" key="1">
    <citation type="submission" date="2015-02" db="EMBL/GenBank/DDBJ databases">
        <title>Genome sequencing for Strongylocentrotus purpuratus.</title>
        <authorList>
            <person name="Murali S."/>
            <person name="Liu Y."/>
            <person name="Vee V."/>
            <person name="English A."/>
            <person name="Wang M."/>
            <person name="Skinner E."/>
            <person name="Han Y."/>
            <person name="Muzny D.M."/>
            <person name="Worley K.C."/>
            <person name="Gibbs R.A."/>
        </authorList>
    </citation>
    <scope>NUCLEOTIDE SEQUENCE</scope>
</reference>
<dbReference type="KEGG" id="spu:100889315"/>
<evidence type="ECO:0000313" key="5">
    <source>
        <dbReference type="EnsemblMetazoa" id="XP_030831883"/>
    </source>
</evidence>
<accession>A0A7M7N864</accession>
<dbReference type="GeneID" id="100889315"/>